<comment type="caution">
    <text evidence="7">The sequence shown here is derived from an EMBL/GenBank/DDBJ whole genome shotgun (WGS) entry which is preliminary data.</text>
</comment>
<feature type="binding site" evidence="3">
    <location>
        <begin position="6"/>
        <end position="11"/>
    </location>
    <ligand>
        <name>NADP(+)</name>
        <dbReference type="ChEBI" id="CHEBI:58349"/>
    </ligand>
</feature>
<protein>
    <recommendedName>
        <fullName evidence="2">Pyrroline-5-carboxylate reductase</fullName>
        <shortName evidence="2">P5C reductase</shortName>
        <shortName evidence="2">P5CR</shortName>
        <ecNumber evidence="2">1.5.1.2</ecNumber>
    </recommendedName>
    <alternativeName>
        <fullName evidence="2">PCA reductase</fullName>
    </alternativeName>
</protein>
<dbReference type="PANTHER" id="PTHR11645:SF51">
    <property type="entry name" value="COME OPERON PROTEIN 4"/>
    <property type="match status" value="1"/>
</dbReference>
<keyword evidence="2 3" id="KW-0521">NADP</keyword>
<evidence type="ECO:0000256" key="1">
    <source>
        <dbReference type="ARBA" id="ARBA00005525"/>
    </source>
</evidence>
<comment type="catalytic activity">
    <reaction evidence="2">
        <text>L-proline + NAD(+) = (S)-1-pyrroline-5-carboxylate + NADH + 2 H(+)</text>
        <dbReference type="Rhea" id="RHEA:14105"/>
        <dbReference type="ChEBI" id="CHEBI:15378"/>
        <dbReference type="ChEBI" id="CHEBI:17388"/>
        <dbReference type="ChEBI" id="CHEBI:57540"/>
        <dbReference type="ChEBI" id="CHEBI:57945"/>
        <dbReference type="ChEBI" id="CHEBI:60039"/>
        <dbReference type="EC" id="1.5.1.2"/>
    </reaction>
</comment>
<dbReference type="Gene3D" id="3.40.50.720">
    <property type="entry name" value="NAD(P)-binding Rossmann-like Domain"/>
    <property type="match status" value="1"/>
</dbReference>
<feature type="domain" description="Pyrroline-5-carboxylate reductase dimerisation" evidence="6">
    <location>
        <begin position="159"/>
        <end position="261"/>
    </location>
</feature>
<evidence type="ECO:0000256" key="4">
    <source>
        <dbReference type="SAM" id="MobiDB-lite"/>
    </source>
</evidence>
<dbReference type="EC" id="1.5.1.2" evidence="2"/>
<keyword evidence="2" id="KW-0641">Proline biosynthesis</keyword>
<keyword evidence="2" id="KW-0963">Cytoplasm</keyword>
<comment type="similarity">
    <text evidence="1 2">Belongs to the pyrroline-5-carboxylate reductase family.</text>
</comment>
<reference evidence="7 8" key="1">
    <citation type="submission" date="2020-08" db="EMBL/GenBank/DDBJ databases">
        <title>Cohnella phylogeny.</title>
        <authorList>
            <person name="Dunlap C."/>
        </authorList>
    </citation>
    <scope>NUCLEOTIDE SEQUENCE [LARGE SCALE GENOMIC DNA]</scope>
    <source>
        <strain evidence="7 8">CBP 2801</strain>
    </source>
</reference>
<evidence type="ECO:0000313" key="7">
    <source>
        <dbReference type="EMBL" id="MBB6729765.1"/>
    </source>
</evidence>
<dbReference type="GO" id="GO:0055129">
    <property type="term" value="P:L-proline biosynthetic process"/>
    <property type="evidence" value="ECO:0007669"/>
    <property type="project" value="UniProtKB-UniRule"/>
</dbReference>
<dbReference type="UniPathway" id="UPA00098">
    <property type="reaction ID" value="UER00361"/>
</dbReference>
<comment type="subcellular location">
    <subcellularLocation>
        <location evidence="2">Cytoplasm</location>
    </subcellularLocation>
</comment>
<organism evidence="7 8">
    <name type="scientific">Cohnella zeiphila</name>
    <dbReference type="NCBI Taxonomy" id="2761120"/>
    <lineage>
        <taxon>Bacteria</taxon>
        <taxon>Bacillati</taxon>
        <taxon>Bacillota</taxon>
        <taxon>Bacilli</taxon>
        <taxon>Bacillales</taxon>
        <taxon>Paenibacillaceae</taxon>
        <taxon>Cohnella</taxon>
    </lineage>
</organism>
<feature type="region of interest" description="Disordered" evidence="4">
    <location>
        <begin position="275"/>
        <end position="294"/>
    </location>
</feature>
<feature type="compositionally biased region" description="Polar residues" evidence="4">
    <location>
        <begin position="285"/>
        <end position="294"/>
    </location>
</feature>
<evidence type="ECO:0000259" key="5">
    <source>
        <dbReference type="Pfam" id="PF03807"/>
    </source>
</evidence>
<comment type="catalytic activity">
    <reaction evidence="2">
        <text>L-proline + NADP(+) = (S)-1-pyrroline-5-carboxylate + NADPH + 2 H(+)</text>
        <dbReference type="Rhea" id="RHEA:14109"/>
        <dbReference type="ChEBI" id="CHEBI:15378"/>
        <dbReference type="ChEBI" id="CHEBI:17388"/>
        <dbReference type="ChEBI" id="CHEBI:57783"/>
        <dbReference type="ChEBI" id="CHEBI:58349"/>
        <dbReference type="ChEBI" id="CHEBI:60039"/>
        <dbReference type="EC" id="1.5.1.2"/>
    </reaction>
</comment>
<name>A0A7X0SJE9_9BACL</name>
<feature type="binding site" evidence="3">
    <location>
        <position position="56"/>
    </location>
    <ligand>
        <name>NADPH</name>
        <dbReference type="ChEBI" id="CHEBI:57783"/>
    </ligand>
</feature>
<keyword evidence="2" id="KW-0560">Oxidoreductase</keyword>
<evidence type="ECO:0000256" key="3">
    <source>
        <dbReference type="PIRSR" id="PIRSR000193-1"/>
    </source>
</evidence>
<dbReference type="GO" id="GO:0004735">
    <property type="term" value="F:pyrroline-5-carboxylate reductase activity"/>
    <property type="evidence" value="ECO:0007669"/>
    <property type="project" value="UniProtKB-UniRule"/>
</dbReference>
<evidence type="ECO:0000259" key="6">
    <source>
        <dbReference type="Pfam" id="PF14748"/>
    </source>
</evidence>
<accession>A0A7X0SJE9</accession>
<dbReference type="HAMAP" id="MF_01925">
    <property type="entry name" value="P5C_reductase"/>
    <property type="match status" value="1"/>
</dbReference>
<dbReference type="Pfam" id="PF03807">
    <property type="entry name" value="F420_oxidored"/>
    <property type="match status" value="1"/>
</dbReference>
<dbReference type="RefSeq" id="WP_185127425.1">
    <property type="nucleotide sequence ID" value="NZ_JACJVO010000002.1"/>
</dbReference>
<dbReference type="PANTHER" id="PTHR11645">
    <property type="entry name" value="PYRROLINE-5-CARBOXYLATE REDUCTASE"/>
    <property type="match status" value="1"/>
</dbReference>
<dbReference type="InterPro" id="IPR008927">
    <property type="entry name" value="6-PGluconate_DH-like_C_sf"/>
</dbReference>
<comment type="function">
    <text evidence="2">Catalyzes the reduction of 1-pyrroline-5-carboxylate (PCA) to L-proline.</text>
</comment>
<dbReference type="EMBL" id="JACJVO010000002">
    <property type="protein sequence ID" value="MBB6729765.1"/>
    <property type="molecule type" value="Genomic_DNA"/>
</dbReference>
<dbReference type="NCBIfam" id="NF005814">
    <property type="entry name" value="PRK07680.1"/>
    <property type="match status" value="1"/>
</dbReference>
<evidence type="ECO:0000313" key="8">
    <source>
        <dbReference type="Proteomes" id="UP000564644"/>
    </source>
</evidence>
<feature type="binding site" evidence="3">
    <location>
        <position position="34"/>
    </location>
    <ligand>
        <name>NADP(+)</name>
        <dbReference type="ChEBI" id="CHEBI:58349"/>
    </ligand>
</feature>
<dbReference type="InterPro" id="IPR036291">
    <property type="entry name" value="NAD(P)-bd_dom_sf"/>
</dbReference>
<dbReference type="GO" id="GO:0005737">
    <property type="term" value="C:cytoplasm"/>
    <property type="evidence" value="ECO:0007669"/>
    <property type="project" value="UniProtKB-SubCell"/>
</dbReference>
<dbReference type="InterPro" id="IPR029036">
    <property type="entry name" value="P5CR_dimer"/>
</dbReference>
<dbReference type="AlphaFoldDB" id="A0A7X0SJE9"/>
<dbReference type="PIRSF" id="PIRSF000193">
    <property type="entry name" value="Pyrrol-5-carb_rd"/>
    <property type="match status" value="1"/>
</dbReference>
<evidence type="ECO:0000256" key="2">
    <source>
        <dbReference type="HAMAP-Rule" id="MF_01925"/>
    </source>
</evidence>
<keyword evidence="8" id="KW-1185">Reference proteome</keyword>
<comment type="pathway">
    <text evidence="2">Amino-acid biosynthesis; L-proline biosynthesis; L-proline from L-glutamate 5-semialdehyde: step 1/1.</text>
</comment>
<sequence>MKIGFIGAGSMGSLLAASFLRSGALKPADVTIATRTPAKAEALAVRFPGLTVAPSNADVARMADILLLCVKPLDFRAVLDEIGPLLSPRQILVSITSPVRIDSLESFVPSKVAKIIPSVVNEACCGASLFMFGSRLEAEDRERLRSLFSAISQPLEIPEEEIRVASDLSSCGPAFMAQLLEQFVDAAVESTGIDRELATKLACEMLLGTARLMLEQGCDPAELQRRVSVPGGITAVALEELRRSTQGAFLRVLKVTHEKFAEDLIRVEASLQGTGAQPAAANHRSPGSRTPESG</sequence>
<dbReference type="SUPFAM" id="SSF48179">
    <property type="entry name" value="6-phosphogluconate dehydrogenase C-terminal domain-like"/>
    <property type="match status" value="1"/>
</dbReference>
<dbReference type="InterPro" id="IPR028939">
    <property type="entry name" value="P5C_Rdtase_cat_N"/>
</dbReference>
<dbReference type="SUPFAM" id="SSF51735">
    <property type="entry name" value="NAD(P)-binding Rossmann-fold domains"/>
    <property type="match status" value="1"/>
</dbReference>
<dbReference type="Pfam" id="PF14748">
    <property type="entry name" value="P5CR_dimer"/>
    <property type="match status" value="1"/>
</dbReference>
<feature type="domain" description="Pyrroline-5-carboxylate reductase catalytic N-terminal" evidence="5">
    <location>
        <begin position="2"/>
        <end position="97"/>
    </location>
</feature>
<dbReference type="InterPro" id="IPR000304">
    <property type="entry name" value="Pyrroline-COOH_reductase"/>
</dbReference>
<dbReference type="Proteomes" id="UP000564644">
    <property type="component" value="Unassembled WGS sequence"/>
</dbReference>
<keyword evidence="2" id="KW-0028">Amino-acid biosynthesis</keyword>
<gene>
    <name evidence="2" type="primary">proC</name>
    <name evidence="7" type="ORF">H7C18_02505</name>
</gene>
<proteinExistence type="inferred from homology"/>
<dbReference type="Gene3D" id="1.10.3730.10">
    <property type="entry name" value="ProC C-terminal domain-like"/>
    <property type="match status" value="1"/>
</dbReference>